<evidence type="ECO:0000259" key="5">
    <source>
        <dbReference type="SMART" id="SM00563"/>
    </source>
</evidence>
<dbReference type="RefSeq" id="WP_101301026.1">
    <property type="nucleotide sequence ID" value="NZ_CP025197.1"/>
</dbReference>
<dbReference type="EC" id="2.3.1.51" evidence="4"/>
<feature type="domain" description="Phospholipid/glycerol acyltransferase" evidence="5">
    <location>
        <begin position="34"/>
        <end position="150"/>
    </location>
</feature>
<keyword evidence="2 4" id="KW-0808">Transferase</keyword>
<comment type="catalytic activity">
    <reaction evidence="4">
        <text>a 1-acyl-sn-glycero-3-phosphate + an acyl-CoA = a 1,2-diacyl-sn-glycero-3-phosphate + CoA</text>
        <dbReference type="Rhea" id="RHEA:19709"/>
        <dbReference type="ChEBI" id="CHEBI:57287"/>
        <dbReference type="ChEBI" id="CHEBI:57970"/>
        <dbReference type="ChEBI" id="CHEBI:58342"/>
        <dbReference type="ChEBI" id="CHEBI:58608"/>
        <dbReference type="EC" id="2.3.1.51"/>
    </reaction>
</comment>
<dbReference type="EMBL" id="CP025197">
    <property type="protein sequence ID" value="AUG57554.1"/>
    <property type="molecule type" value="Genomic_DNA"/>
</dbReference>
<sequence length="197" mass="22472">MGKEILRFIIAVFFSVFYRVQIIGIENIPKEGAAILCSNHISELDMFFIGYRIKRLVRYMAKEELFKNPLLRFFITRLGAFPVKRGKGDVGAIKTSLRLLSEGHIVGIFPEGTRKKTADKKNKKIKVKAGAALLAQKSQAPILPVLIDASYKPFSKVRIIFGKPFTLDLDKNKKYTNSELLLESEKIMKRIYSLMEE</sequence>
<evidence type="ECO:0000256" key="4">
    <source>
        <dbReference type="RuleBase" id="RU361267"/>
    </source>
</evidence>
<evidence type="ECO:0000256" key="1">
    <source>
        <dbReference type="ARBA" id="ARBA00008655"/>
    </source>
</evidence>
<dbReference type="InterPro" id="IPR004552">
    <property type="entry name" value="AGP_acyltrans"/>
</dbReference>
<evidence type="ECO:0000256" key="3">
    <source>
        <dbReference type="ARBA" id="ARBA00023315"/>
    </source>
</evidence>
<dbReference type="GO" id="GO:0006654">
    <property type="term" value="P:phosphatidic acid biosynthetic process"/>
    <property type="evidence" value="ECO:0007669"/>
    <property type="project" value="TreeGrafter"/>
</dbReference>
<comment type="similarity">
    <text evidence="1 4">Belongs to the 1-acyl-sn-glycerol-3-phosphate acyltransferase family.</text>
</comment>
<comment type="domain">
    <text evidence="4">The HXXXXD motif is essential for acyltransferase activity and may constitute the binding site for the phosphate moiety of the glycerol-3-phosphate.</text>
</comment>
<evidence type="ECO:0000313" key="8">
    <source>
        <dbReference type="Proteomes" id="UP000233534"/>
    </source>
</evidence>
<organism evidence="6 8">
    <name type="scientific">Acetivibrio saccincola</name>
    <dbReference type="NCBI Taxonomy" id="1677857"/>
    <lineage>
        <taxon>Bacteria</taxon>
        <taxon>Bacillati</taxon>
        <taxon>Bacillota</taxon>
        <taxon>Clostridia</taxon>
        <taxon>Eubacteriales</taxon>
        <taxon>Oscillospiraceae</taxon>
        <taxon>Acetivibrio</taxon>
    </lineage>
</organism>
<reference evidence="6 8" key="1">
    <citation type="submission" date="2017-12" db="EMBL/GenBank/DDBJ databases">
        <title>Complete genome sequence of Herbivorax saccincola GGR1, a novel Cellulosome-producing hydrolytic bacterium in a thermophilic biogas plant, established by Illumina and Nanopore MinION sequencing.</title>
        <authorList>
            <person name="Pechtl A."/>
            <person name="Ruckert C."/>
            <person name="Koeck D.E."/>
            <person name="Maus I."/>
            <person name="Winkler A."/>
            <person name="Kalinowski J."/>
            <person name="Puhler A."/>
            <person name="Schwarz W.W."/>
            <person name="Zverlov V.V."/>
            <person name="Schluter A."/>
            <person name="Liebl W."/>
        </authorList>
    </citation>
    <scope>NUCLEOTIDE SEQUENCE [LARGE SCALE GENOMIC DNA]</scope>
    <source>
        <strain evidence="6">GGR1</strain>
        <strain evidence="8">SR1</strain>
    </source>
</reference>
<dbReference type="SUPFAM" id="SSF69593">
    <property type="entry name" value="Glycerol-3-phosphate (1)-acyltransferase"/>
    <property type="match status" value="1"/>
</dbReference>
<dbReference type="SMART" id="SM00563">
    <property type="entry name" value="PlsC"/>
    <property type="match status" value="1"/>
</dbReference>
<keyword evidence="4" id="KW-1208">Phospholipid metabolism</keyword>
<evidence type="ECO:0000313" key="6">
    <source>
        <dbReference type="EMBL" id="AUG57554.1"/>
    </source>
</evidence>
<gene>
    <name evidence="6" type="primary">plsC</name>
    <name evidence="7" type="ORF">B9R14_12390</name>
    <name evidence="6" type="ORF">HVS_08220</name>
</gene>
<dbReference type="NCBIfam" id="TIGR00530">
    <property type="entry name" value="AGP_acyltrn"/>
    <property type="match status" value="1"/>
</dbReference>
<dbReference type="PANTHER" id="PTHR10434:SF11">
    <property type="entry name" value="1-ACYL-SN-GLYCEROL-3-PHOSPHATE ACYLTRANSFERASE"/>
    <property type="match status" value="1"/>
</dbReference>
<dbReference type="GO" id="GO:0016020">
    <property type="term" value="C:membrane"/>
    <property type="evidence" value="ECO:0007669"/>
    <property type="project" value="InterPro"/>
</dbReference>
<keyword evidence="3 4" id="KW-0012">Acyltransferase</keyword>
<dbReference type="Proteomes" id="UP000233534">
    <property type="component" value="Chromosome"/>
</dbReference>
<evidence type="ECO:0000313" key="7">
    <source>
        <dbReference type="EMBL" id="PQQ67464.1"/>
    </source>
</evidence>
<name>A0A2K9EBL2_9FIRM</name>
<dbReference type="EMBL" id="NEMB01000003">
    <property type="protein sequence ID" value="PQQ67464.1"/>
    <property type="molecule type" value="Genomic_DNA"/>
</dbReference>
<keyword evidence="4" id="KW-0594">Phospholipid biosynthesis</keyword>
<dbReference type="Proteomes" id="UP000239720">
    <property type="component" value="Unassembled WGS sequence"/>
</dbReference>
<evidence type="ECO:0000313" key="9">
    <source>
        <dbReference type="Proteomes" id="UP000239720"/>
    </source>
</evidence>
<dbReference type="KEGG" id="hsc:HVS_08220"/>
<dbReference type="GO" id="GO:0003841">
    <property type="term" value="F:1-acylglycerol-3-phosphate O-acyltransferase activity"/>
    <property type="evidence" value="ECO:0007669"/>
    <property type="project" value="UniProtKB-UniRule"/>
</dbReference>
<dbReference type="PANTHER" id="PTHR10434">
    <property type="entry name" value="1-ACYL-SN-GLYCEROL-3-PHOSPHATE ACYLTRANSFERASE"/>
    <property type="match status" value="1"/>
</dbReference>
<dbReference type="CDD" id="cd07989">
    <property type="entry name" value="LPLAT_AGPAT-like"/>
    <property type="match status" value="1"/>
</dbReference>
<keyword evidence="4" id="KW-0444">Lipid biosynthesis</keyword>
<dbReference type="Pfam" id="PF01553">
    <property type="entry name" value="Acyltransferase"/>
    <property type="match status" value="1"/>
</dbReference>
<keyword evidence="8" id="KW-1185">Reference proteome</keyword>
<reference evidence="7 9" key="2">
    <citation type="journal article" date="2018" name="Syst. Appl. Microbiol.">
        <title>Characterization and high-quality draft genome sequence of Herbivorax saccincola A7, an anaerobic, alkaliphilic, thermophilic, cellulolytic, and xylanolytic bacterium.</title>
        <authorList>
            <person name="Aikawa S."/>
            <person name="Baramee S."/>
            <person name="Sermsathanaswadi J."/>
            <person name="Thianheng P."/>
            <person name="Tachaapaikoon C."/>
            <person name="Shikata A."/>
            <person name="Waeonukul R."/>
            <person name="Pason P."/>
            <person name="Ratanakhanokchai K."/>
            <person name="Kosugi A."/>
        </authorList>
    </citation>
    <scope>NUCLEOTIDE SEQUENCE [LARGE SCALE GENOMIC DNA]</scope>
    <source>
        <strain evidence="7 9">A7</strain>
    </source>
</reference>
<dbReference type="AlphaFoldDB" id="A0A2K9EBL2"/>
<evidence type="ECO:0000256" key="2">
    <source>
        <dbReference type="ARBA" id="ARBA00022679"/>
    </source>
</evidence>
<protein>
    <recommendedName>
        <fullName evidence="4">1-acyl-sn-glycerol-3-phosphate acyltransferase</fullName>
        <ecNumber evidence="4">2.3.1.51</ecNumber>
    </recommendedName>
</protein>
<keyword evidence="4" id="KW-0443">Lipid metabolism</keyword>
<accession>A0A2K9EBL2</accession>
<dbReference type="InterPro" id="IPR002123">
    <property type="entry name" value="Plipid/glycerol_acylTrfase"/>
</dbReference>
<proteinExistence type="inferred from homology"/>
<dbReference type="OrthoDB" id="9803035at2"/>